<reference evidence="8" key="2">
    <citation type="journal article" date="2007" name="Science">
        <title>Draft genome sequence of the sexually transmitted pathogen Trichomonas vaginalis.</title>
        <authorList>
            <person name="Carlton J.M."/>
            <person name="Hirt R.P."/>
            <person name="Silva J.C."/>
            <person name="Delcher A.L."/>
            <person name="Schatz M."/>
            <person name="Zhao Q."/>
            <person name="Wortman J.R."/>
            <person name="Bidwell S.L."/>
            <person name="Alsmark U.C.M."/>
            <person name="Besteiro S."/>
            <person name="Sicheritz-Ponten T."/>
            <person name="Noel C.J."/>
            <person name="Dacks J.B."/>
            <person name="Foster P.G."/>
            <person name="Simillion C."/>
            <person name="Van de Peer Y."/>
            <person name="Miranda-Saavedra D."/>
            <person name="Barton G.J."/>
            <person name="Westrop G.D."/>
            <person name="Mueller S."/>
            <person name="Dessi D."/>
            <person name="Fiori P.L."/>
            <person name="Ren Q."/>
            <person name="Paulsen I."/>
            <person name="Zhang H."/>
            <person name="Bastida-Corcuera F.D."/>
            <person name="Simoes-Barbosa A."/>
            <person name="Brown M.T."/>
            <person name="Hayes R.D."/>
            <person name="Mukherjee M."/>
            <person name="Okumura C.Y."/>
            <person name="Schneider R."/>
            <person name="Smith A.J."/>
            <person name="Vanacova S."/>
            <person name="Villalvazo M."/>
            <person name="Haas B.J."/>
            <person name="Pertea M."/>
            <person name="Feldblyum T.V."/>
            <person name="Utterback T.R."/>
            <person name="Shu C.L."/>
            <person name="Osoegawa K."/>
            <person name="de Jong P.J."/>
            <person name="Hrdy I."/>
            <person name="Horvathova L."/>
            <person name="Zubacova Z."/>
            <person name="Dolezal P."/>
            <person name="Malik S.B."/>
            <person name="Logsdon J.M. Jr."/>
            <person name="Henze K."/>
            <person name="Gupta A."/>
            <person name="Wang C.C."/>
            <person name="Dunne R.L."/>
            <person name="Upcroft J.A."/>
            <person name="Upcroft P."/>
            <person name="White O."/>
            <person name="Salzberg S.L."/>
            <person name="Tang P."/>
            <person name="Chiu C.-H."/>
            <person name="Lee Y.-S."/>
            <person name="Embley T.M."/>
            <person name="Coombs G.H."/>
            <person name="Mottram J.C."/>
            <person name="Tachezy J."/>
            <person name="Fraser-Liggett C.M."/>
            <person name="Johnson P.J."/>
        </authorList>
    </citation>
    <scope>NUCLEOTIDE SEQUENCE [LARGE SCALE GENOMIC DNA]</scope>
    <source>
        <strain evidence="8">G3</strain>
    </source>
</reference>
<accession>A2DHT1</accession>
<dbReference type="Gene3D" id="1.25.40.20">
    <property type="entry name" value="Ankyrin repeat-containing domain"/>
    <property type="match status" value="1"/>
</dbReference>
<dbReference type="eggNOG" id="KOG0521">
    <property type="taxonomic scope" value="Eukaryota"/>
</dbReference>
<dbReference type="SMART" id="SM00105">
    <property type="entry name" value="ArfGap"/>
    <property type="match status" value="1"/>
</dbReference>
<evidence type="ECO:0000259" key="7">
    <source>
        <dbReference type="PROSITE" id="PS50115"/>
    </source>
</evidence>
<evidence type="ECO:0000256" key="1">
    <source>
        <dbReference type="ARBA" id="ARBA00022723"/>
    </source>
</evidence>
<dbReference type="Pfam" id="PF00169">
    <property type="entry name" value="PH"/>
    <property type="match status" value="1"/>
</dbReference>
<dbReference type="SUPFAM" id="SSF48403">
    <property type="entry name" value="Ankyrin repeat"/>
    <property type="match status" value="1"/>
</dbReference>
<dbReference type="InterPro" id="IPR001164">
    <property type="entry name" value="ArfGAP_dom"/>
</dbReference>
<dbReference type="Pfam" id="PF12796">
    <property type="entry name" value="Ank_2"/>
    <property type="match status" value="1"/>
</dbReference>
<dbReference type="InterPro" id="IPR027267">
    <property type="entry name" value="AH/BAR_dom_sf"/>
</dbReference>
<dbReference type="InterPro" id="IPR036770">
    <property type="entry name" value="Ankyrin_rpt-contain_sf"/>
</dbReference>
<dbReference type="SUPFAM" id="SSF57863">
    <property type="entry name" value="ArfGap/RecO-like zinc finger"/>
    <property type="match status" value="1"/>
</dbReference>
<evidence type="ECO:0000313" key="8">
    <source>
        <dbReference type="EMBL" id="EAY20129.1"/>
    </source>
</evidence>
<dbReference type="PROSITE" id="PS50003">
    <property type="entry name" value="PH_DOMAIN"/>
    <property type="match status" value="1"/>
</dbReference>
<dbReference type="InterPro" id="IPR001849">
    <property type="entry name" value="PH_domain"/>
</dbReference>
<evidence type="ECO:0008006" key="10">
    <source>
        <dbReference type="Google" id="ProtNLM"/>
    </source>
</evidence>
<dbReference type="FunCoup" id="A2DHT1">
    <property type="interactions" value="248"/>
</dbReference>
<feature type="domain" description="Arf-GAP" evidence="7">
    <location>
        <begin position="375"/>
        <end position="496"/>
    </location>
</feature>
<evidence type="ECO:0000259" key="6">
    <source>
        <dbReference type="PROSITE" id="PS50003"/>
    </source>
</evidence>
<dbReference type="KEGG" id="tva:5465663"/>
<keyword evidence="9" id="KW-1185">Reference proteome</keyword>
<evidence type="ECO:0000256" key="4">
    <source>
        <dbReference type="PROSITE-ProRule" id="PRU00288"/>
    </source>
</evidence>
<dbReference type="SMART" id="SM00248">
    <property type="entry name" value="ANK"/>
    <property type="match status" value="2"/>
</dbReference>
<keyword evidence="3" id="KW-0862">Zinc</keyword>
<dbReference type="GO" id="GO:0005096">
    <property type="term" value="F:GTPase activator activity"/>
    <property type="evidence" value="ECO:0007669"/>
    <property type="project" value="InterPro"/>
</dbReference>
<dbReference type="OrthoDB" id="29546at2759"/>
<dbReference type="SMART" id="SM00233">
    <property type="entry name" value="PH"/>
    <property type="match status" value="1"/>
</dbReference>
<dbReference type="InterPro" id="IPR002110">
    <property type="entry name" value="Ankyrin_rpt"/>
</dbReference>
<dbReference type="InterPro" id="IPR011993">
    <property type="entry name" value="PH-like_dom_sf"/>
</dbReference>
<dbReference type="PANTHER" id="PTHR23180:SF160">
    <property type="entry name" value="ADP-RIBOSYLATION FACTOR GTPASE-ACTIVATING PROTEIN EFFECTOR PROTEIN 1"/>
    <property type="match status" value="1"/>
</dbReference>
<dbReference type="Proteomes" id="UP000001542">
    <property type="component" value="Unassembled WGS sequence"/>
</dbReference>
<keyword evidence="2 4" id="KW-0863">Zinc-finger</keyword>
<protein>
    <recommendedName>
        <fullName evidence="10">ARF GAP-like zinc finger-containing protein</fullName>
    </recommendedName>
</protein>
<dbReference type="Gene3D" id="1.10.220.150">
    <property type="entry name" value="Arf GTPase activating protein"/>
    <property type="match status" value="1"/>
</dbReference>
<dbReference type="Gene3D" id="2.30.29.30">
    <property type="entry name" value="Pleckstrin-homology domain (PH domain)/Phosphotyrosine-binding domain (PTB)"/>
    <property type="match status" value="1"/>
</dbReference>
<evidence type="ECO:0000256" key="3">
    <source>
        <dbReference type="ARBA" id="ARBA00022833"/>
    </source>
</evidence>
<dbReference type="InParanoid" id="A2DHT1"/>
<dbReference type="CDD" id="cd08204">
    <property type="entry name" value="ArfGap"/>
    <property type="match status" value="1"/>
</dbReference>
<dbReference type="SUPFAM" id="SSF103657">
    <property type="entry name" value="BAR/IMD domain-like"/>
    <property type="match status" value="1"/>
</dbReference>
<organism evidence="8 9">
    <name type="scientific">Trichomonas vaginalis (strain ATCC PRA-98 / G3)</name>
    <dbReference type="NCBI Taxonomy" id="412133"/>
    <lineage>
        <taxon>Eukaryota</taxon>
        <taxon>Metamonada</taxon>
        <taxon>Parabasalia</taxon>
        <taxon>Trichomonadida</taxon>
        <taxon>Trichomonadidae</taxon>
        <taxon>Trichomonas</taxon>
    </lineage>
</organism>
<dbReference type="InterPro" id="IPR045258">
    <property type="entry name" value="ACAP1/2/3-like"/>
</dbReference>
<dbReference type="EMBL" id="DS113201">
    <property type="protein sequence ID" value="EAY20129.1"/>
    <property type="molecule type" value="Genomic_DNA"/>
</dbReference>
<dbReference type="VEuPathDB" id="TrichDB:TVAGG3_0303500"/>
<dbReference type="PROSITE" id="PS50115">
    <property type="entry name" value="ARFGAP"/>
    <property type="match status" value="1"/>
</dbReference>
<dbReference type="PANTHER" id="PTHR23180">
    <property type="entry name" value="CENTAURIN/ARF"/>
    <property type="match status" value="1"/>
</dbReference>
<feature type="domain" description="PH" evidence="6">
    <location>
        <begin position="264"/>
        <end position="359"/>
    </location>
</feature>
<dbReference type="VEuPathDB" id="TrichDB:TVAG_366370"/>
<evidence type="ECO:0000256" key="2">
    <source>
        <dbReference type="ARBA" id="ARBA00022771"/>
    </source>
</evidence>
<dbReference type="GO" id="GO:0008270">
    <property type="term" value="F:zinc ion binding"/>
    <property type="evidence" value="ECO:0007669"/>
    <property type="project" value="UniProtKB-KW"/>
</dbReference>
<dbReference type="STRING" id="5722.A2DHT1"/>
<evidence type="ECO:0000256" key="5">
    <source>
        <dbReference type="SAM" id="MobiDB-lite"/>
    </source>
</evidence>
<dbReference type="SUPFAM" id="SSF50729">
    <property type="entry name" value="PH domain-like"/>
    <property type="match status" value="1"/>
</dbReference>
<sequence>MEVDPETFQDNLLKFLGESPTFELGQKQRYIYFHDLSKKLEKMKTVFSNYRVQYASLQQKLTDIEEALTGVSEFSAPLRNCRFQVVTNGIKDSINVYLKVFDDYILNPVIKFINSLEDMEFLNTVADENHTNFEDAYDKFMQESNTNSKAYLTKQSNLIDAHKYASSTFVNFYNKLEEITIDMKTLPSLIVAGFIEAHNQQAESLNSILIKNNNNLIKHATLLEIIKSDKEKQKSDAHKLESSVCGILPNYWNRFSTPFKGTTRLTIQGWLYKRGKRFSSWQRRFVVVSNGFLSYGANVDDYMRDPTTINLVLCSVRYEKDSQRPNCFSITSPDEIRVFECVSQYDLDRWISIIESNIMSAINNSGKRKTQDVARNSTILMKPAHSLRFECADCKSCDATWITLNWCQHLCSKCSGVHRSLGPTISRVRSIVLDTIHPWPLKVFEKLSTSPTNQFLEYKVEDRDKITASSSNEKREEYIRKKYVDLAFADDRPKDYNIFEAIEEGDLFKVFKCVATGDHKTGGDYLPIHAAAIQGDALVLTLIAMNMNNLDEADNGGWTALIYAVYYDNEECVNCLIDLGSDPEKSSVPLWKCAKAIKSQHMMTKFPPPSPELNNEENIEITPPHGPKSAPRKRFLTNTDLVPPMPSRPRRSDRLSAVETLHEFAKKRRYSYNQVAESD</sequence>
<feature type="region of interest" description="Disordered" evidence="5">
    <location>
        <begin position="619"/>
        <end position="655"/>
    </location>
</feature>
<keyword evidence="1" id="KW-0479">Metal-binding</keyword>
<evidence type="ECO:0000313" key="9">
    <source>
        <dbReference type="Proteomes" id="UP000001542"/>
    </source>
</evidence>
<dbReference type="RefSeq" id="XP_001581115.1">
    <property type="nucleotide sequence ID" value="XM_001581065.1"/>
</dbReference>
<dbReference type="AlphaFoldDB" id="A2DHT1"/>
<gene>
    <name evidence="8" type="ORF">TVAG_366370</name>
</gene>
<dbReference type="InterPro" id="IPR038508">
    <property type="entry name" value="ArfGAP_dom_sf"/>
</dbReference>
<dbReference type="SMR" id="A2DHT1"/>
<proteinExistence type="predicted"/>
<reference evidence="8" key="1">
    <citation type="submission" date="2006-10" db="EMBL/GenBank/DDBJ databases">
        <authorList>
            <person name="Amadeo P."/>
            <person name="Zhao Q."/>
            <person name="Wortman J."/>
            <person name="Fraser-Liggett C."/>
            <person name="Carlton J."/>
        </authorList>
    </citation>
    <scope>NUCLEOTIDE SEQUENCE</scope>
    <source>
        <strain evidence="8">G3</strain>
    </source>
</reference>
<dbReference type="Pfam" id="PF01412">
    <property type="entry name" value="ArfGap"/>
    <property type="match status" value="1"/>
</dbReference>
<name>A2DHT1_TRIV3</name>
<dbReference type="InterPro" id="IPR037278">
    <property type="entry name" value="ARFGAP/RecO"/>
</dbReference>